<keyword evidence="1" id="KW-0560">Oxidoreductase</keyword>
<gene>
    <name evidence="5" type="ORF">BWQ96_01859</name>
</gene>
<evidence type="ECO:0000256" key="2">
    <source>
        <dbReference type="ARBA" id="ARBA00023033"/>
    </source>
</evidence>
<dbReference type="GO" id="GO:0071949">
    <property type="term" value="F:FAD binding"/>
    <property type="evidence" value="ECO:0007669"/>
    <property type="project" value="InterPro"/>
</dbReference>
<proteinExistence type="predicted"/>
<dbReference type="PRINTS" id="PR00420">
    <property type="entry name" value="RNGMNOXGNASE"/>
</dbReference>
<dbReference type="PANTHER" id="PTHR13789">
    <property type="entry name" value="MONOOXYGENASE"/>
    <property type="match status" value="1"/>
</dbReference>
<evidence type="ECO:0000313" key="6">
    <source>
        <dbReference type="Proteomes" id="UP000247409"/>
    </source>
</evidence>
<dbReference type="PANTHER" id="PTHR13789:SF309">
    <property type="entry name" value="PUTATIVE (AFU_ORTHOLOGUE AFUA_6G14510)-RELATED"/>
    <property type="match status" value="1"/>
</dbReference>
<reference evidence="5 6" key="1">
    <citation type="journal article" date="2018" name="Mol. Biol. Evol.">
        <title>Analysis of the draft genome of the red seaweed Gracilariopsis chorda provides insights into genome size evolution in Rhodophyta.</title>
        <authorList>
            <person name="Lee J."/>
            <person name="Yang E.C."/>
            <person name="Graf L."/>
            <person name="Yang J.H."/>
            <person name="Qiu H."/>
            <person name="Zel Zion U."/>
            <person name="Chan C.X."/>
            <person name="Stephens T.G."/>
            <person name="Weber A.P.M."/>
            <person name="Boo G.H."/>
            <person name="Boo S.M."/>
            <person name="Kim K.M."/>
            <person name="Shin Y."/>
            <person name="Jung M."/>
            <person name="Lee S.J."/>
            <person name="Yim H.S."/>
            <person name="Lee J.H."/>
            <person name="Bhattacharya D."/>
            <person name="Yoon H.S."/>
        </authorList>
    </citation>
    <scope>NUCLEOTIDE SEQUENCE [LARGE SCALE GENOMIC DNA]</scope>
    <source>
        <strain evidence="5 6">SKKU-2015</strain>
        <tissue evidence="5">Whole body</tissue>
    </source>
</reference>
<feature type="region of interest" description="Disordered" evidence="3">
    <location>
        <begin position="302"/>
        <end position="322"/>
    </location>
</feature>
<dbReference type="Pfam" id="PF01494">
    <property type="entry name" value="FAD_binding_3"/>
    <property type="match status" value="1"/>
</dbReference>
<accession>A0A2V3J203</accession>
<dbReference type="STRING" id="448386.A0A2V3J203"/>
<evidence type="ECO:0000313" key="5">
    <source>
        <dbReference type="EMBL" id="PXF48399.1"/>
    </source>
</evidence>
<dbReference type="InterPro" id="IPR036188">
    <property type="entry name" value="FAD/NAD-bd_sf"/>
</dbReference>
<dbReference type="GO" id="GO:0004497">
    <property type="term" value="F:monooxygenase activity"/>
    <property type="evidence" value="ECO:0007669"/>
    <property type="project" value="UniProtKB-KW"/>
</dbReference>
<dbReference type="EMBL" id="NBIV01000014">
    <property type="protein sequence ID" value="PXF48399.1"/>
    <property type="molecule type" value="Genomic_DNA"/>
</dbReference>
<sequence>MLRGNAIDELLDVGLEEAAHDIIKASVPLSNFFFHDISGKLREVGDPSPSGTERLSRFAQRNDIVGALYKCFRNSAKTGSNQSAFYGRKELTAVEHNEDEVTALFADGSSWTGDLLVGCDGVRSVAAQYVAPERQFNFLGRRGWRGLASDDSFSTNGAYVIFGPEAGLFFNSYDVGVDQHGESWSHWAIFLKTDISGTPPGVNRPHGEIPKEILDRLPEDFVRLVVRTPASEIVHSSDYGVTPLPRYVRGRVALVGDAAHAMSSSLAWGMASGIADAVCLSNLITNGDCLLQSLEKYDNERRPITQKYQRTSAGVNRASLKR</sequence>
<dbReference type="OrthoDB" id="2017387at2759"/>
<dbReference type="InterPro" id="IPR002938">
    <property type="entry name" value="FAD-bd"/>
</dbReference>
<keyword evidence="6" id="KW-1185">Reference proteome</keyword>
<evidence type="ECO:0000256" key="1">
    <source>
        <dbReference type="ARBA" id="ARBA00023002"/>
    </source>
</evidence>
<name>A0A2V3J203_9FLOR</name>
<protein>
    <submittedName>
        <fullName evidence="5">Salicylate hydroxylase</fullName>
    </submittedName>
</protein>
<comment type="caution">
    <text evidence="5">The sequence shown here is derived from an EMBL/GenBank/DDBJ whole genome shotgun (WGS) entry which is preliminary data.</text>
</comment>
<keyword evidence="2" id="KW-0503">Monooxygenase</keyword>
<evidence type="ECO:0000259" key="4">
    <source>
        <dbReference type="Pfam" id="PF01494"/>
    </source>
</evidence>
<dbReference type="Proteomes" id="UP000247409">
    <property type="component" value="Unassembled WGS sequence"/>
</dbReference>
<evidence type="ECO:0000256" key="3">
    <source>
        <dbReference type="SAM" id="MobiDB-lite"/>
    </source>
</evidence>
<dbReference type="InterPro" id="IPR050493">
    <property type="entry name" value="FAD-dep_Monooxygenase_BioMet"/>
</dbReference>
<organism evidence="5 6">
    <name type="scientific">Gracilariopsis chorda</name>
    <dbReference type="NCBI Taxonomy" id="448386"/>
    <lineage>
        <taxon>Eukaryota</taxon>
        <taxon>Rhodophyta</taxon>
        <taxon>Florideophyceae</taxon>
        <taxon>Rhodymeniophycidae</taxon>
        <taxon>Gracilariales</taxon>
        <taxon>Gracilariaceae</taxon>
        <taxon>Gracilariopsis</taxon>
    </lineage>
</organism>
<dbReference type="SUPFAM" id="SSF51905">
    <property type="entry name" value="FAD/NAD(P)-binding domain"/>
    <property type="match status" value="1"/>
</dbReference>
<feature type="domain" description="FAD-binding" evidence="4">
    <location>
        <begin position="85"/>
        <end position="309"/>
    </location>
</feature>
<dbReference type="Gene3D" id="3.50.50.60">
    <property type="entry name" value="FAD/NAD(P)-binding domain"/>
    <property type="match status" value="1"/>
</dbReference>
<dbReference type="Gene3D" id="3.30.9.30">
    <property type="match status" value="1"/>
</dbReference>
<dbReference type="AlphaFoldDB" id="A0A2V3J203"/>